<comment type="catalytic activity">
    <reaction evidence="1">
        <text>Exonucleolytic cleavage in the 3'- to 5'-direction to yield nucleoside 5'-phosphates.</text>
        <dbReference type="EC" id="3.1.11.2"/>
    </reaction>
</comment>
<dbReference type="Gene3D" id="3.70.10.10">
    <property type="match status" value="1"/>
</dbReference>
<dbReference type="GO" id="GO:0030896">
    <property type="term" value="C:checkpoint clamp complex"/>
    <property type="evidence" value="ECO:0007669"/>
    <property type="project" value="UniProtKB-UniRule"/>
</dbReference>
<feature type="region of interest" description="Disordered" evidence="12">
    <location>
        <begin position="310"/>
        <end position="347"/>
    </location>
</feature>
<evidence type="ECO:0000256" key="13">
    <source>
        <dbReference type="SAM" id="SignalP"/>
    </source>
</evidence>
<reference evidence="14" key="2">
    <citation type="submission" date="2017-11" db="EMBL/GenBank/DDBJ databases">
        <title>Coralsnake Venomics: Analyses of Venom Gland Transcriptomes and Proteomes of Six Brazilian Taxa.</title>
        <authorList>
            <person name="Aird S.D."/>
            <person name="Jorge da Silva N."/>
            <person name="Qiu L."/>
            <person name="Villar-Briones A."/>
            <person name="Aparecida-Saddi V."/>
            <person name="Campos-Telles M.P."/>
            <person name="Grau M."/>
            <person name="Mikheyev A.S."/>
        </authorList>
    </citation>
    <scope>NUCLEOTIDE SEQUENCE</scope>
    <source>
        <tissue evidence="14">Venom_gland</tissue>
    </source>
</reference>
<protein>
    <recommendedName>
        <fullName evidence="11">Cell cycle checkpoint control protein</fullName>
    </recommendedName>
</protein>
<comment type="subcellular location">
    <subcellularLocation>
        <location evidence="2">Nucleus</location>
    </subcellularLocation>
</comment>
<keyword evidence="7" id="KW-0378">Hydrolase</keyword>
<evidence type="ECO:0000256" key="6">
    <source>
        <dbReference type="ARBA" id="ARBA00022763"/>
    </source>
</evidence>
<evidence type="ECO:0000256" key="5">
    <source>
        <dbReference type="ARBA" id="ARBA00022722"/>
    </source>
</evidence>
<dbReference type="Pfam" id="PF04139">
    <property type="entry name" value="Rad9"/>
    <property type="match status" value="1"/>
</dbReference>
<dbReference type="CDD" id="cd00577">
    <property type="entry name" value="PCNA"/>
    <property type="match status" value="1"/>
</dbReference>
<dbReference type="SUPFAM" id="SSF55979">
    <property type="entry name" value="DNA clamp"/>
    <property type="match status" value="1"/>
</dbReference>
<organism evidence="14">
    <name type="scientific">Micrurus surinamensis</name>
    <name type="common">Surinam coral snake</name>
    <dbReference type="NCBI Taxonomy" id="129470"/>
    <lineage>
        <taxon>Eukaryota</taxon>
        <taxon>Metazoa</taxon>
        <taxon>Chordata</taxon>
        <taxon>Craniata</taxon>
        <taxon>Vertebrata</taxon>
        <taxon>Euteleostomi</taxon>
        <taxon>Lepidosauria</taxon>
        <taxon>Squamata</taxon>
        <taxon>Bifurcata</taxon>
        <taxon>Unidentata</taxon>
        <taxon>Episquamata</taxon>
        <taxon>Toxicofera</taxon>
        <taxon>Serpentes</taxon>
        <taxon>Colubroidea</taxon>
        <taxon>Elapidae</taxon>
        <taxon>Elapinae</taxon>
        <taxon>Micrurus</taxon>
    </lineage>
</organism>
<dbReference type="InterPro" id="IPR007268">
    <property type="entry name" value="Rad9/Ddc1"/>
</dbReference>
<evidence type="ECO:0000256" key="3">
    <source>
        <dbReference type="ARBA" id="ARBA00008494"/>
    </source>
</evidence>
<dbReference type="GO" id="GO:0031573">
    <property type="term" value="P:mitotic intra-S DNA damage checkpoint signaling"/>
    <property type="evidence" value="ECO:0007669"/>
    <property type="project" value="TreeGrafter"/>
</dbReference>
<keyword evidence="6" id="KW-0227">DNA damage</keyword>
<keyword evidence="8" id="KW-0269">Exonuclease</keyword>
<name>A0A2D4Q5U1_MICSU</name>
<evidence type="ECO:0000256" key="12">
    <source>
        <dbReference type="SAM" id="MobiDB-lite"/>
    </source>
</evidence>
<evidence type="ECO:0000313" key="14">
    <source>
        <dbReference type="EMBL" id="LAB65208.1"/>
    </source>
</evidence>
<dbReference type="EMBL" id="IACN01110955">
    <property type="protein sequence ID" value="LAB65208.1"/>
    <property type="molecule type" value="Transcribed_RNA"/>
</dbReference>
<comment type="similarity">
    <text evidence="3 11">Belongs to the rad9 family.</text>
</comment>
<evidence type="ECO:0000256" key="7">
    <source>
        <dbReference type="ARBA" id="ARBA00022801"/>
    </source>
</evidence>
<keyword evidence="13" id="KW-0732">Signal</keyword>
<dbReference type="InterPro" id="IPR046938">
    <property type="entry name" value="DNA_clamp_sf"/>
</dbReference>
<dbReference type="PANTHER" id="PTHR15237:SF1">
    <property type="entry name" value="CELL CYCLE CHECKPOINT CONTROL PROTEIN RAD9A"/>
    <property type="match status" value="1"/>
</dbReference>
<evidence type="ECO:0000256" key="11">
    <source>
        <dbReference type="PIRNR" id="PIRNR009303"/>
    </source>
</evidence>
<evidence type="ECO:0000256" key="10">
    <source>
        <dbReference type="ARBA" id="ARBA00059283"/>
    </source>
</evidence>
<comment type="function">
    <text evidence="10">Component of the 9-1-1 cell-cycle checkpoint response complex that plays a major role in DNA repair. The 9-1-1 complex is recruited to DNA lesion upon damage by the RAD17-replication factor C (RFC) clamp loader complex. Acts then as a sliding clamp platform on DNA for several proteins involved in long-patch base excision repair (LP-BER). The 9-1-1 complex stimulates DNA polymerase beta (POLB) activity by increasing its affinity for the 3'-OH end of the primer-template and stabilizes POLB to those sites where LP-BER proceeds; endonuclease FEN1 cleavage activity on substrates with double, nick, or gap flaps of distinct sequences and lengths; and DNA ligase I (LIG1) on long-patch base excision repair substrates. The 9-1-1 complex is necessary for the recruitment of RHNO1 to sites of double-stranded breaks (DSB) occurring during the S phase. RAD9A possesses 3'-&gt;5' double stranded DNA exonuclease activity.</text>
</comment>
<dbReference type="PIRSF" id="PIRSF009303">
    <property type="entry name" value="Cell_cycle_RAD9"/>
    <property type="match status" value="1"/>
</dbReference>
<dbReference type="FunFam" id="3.70.10.10:FF:000005">
    <property type="entry name" value="Cell cycle checkpoint control protein"/>
    <property type="match status" value="1"/>
</dbReference>
<feature type="region of interest" description="Disordered" evidence="12">
    <location>
        <begin position="362"/>
        <end position="383"/>
    </location>
</feature>
<evidence type="ECO:0000256" key="4">
    <source>
        <dbReference type="ARBA" id="ARBA00022553"/>
    </source>
</evidence>
<keyword evidence="9" id="KW-0539">Nucleus</keyword>
<dbReference type="GO" id="GO:0000076">
    <property type="term" value="P:DNA replication checkpoint signaling"/>
    <property type="evidence" value="ECO:0007669"/>
    <property type="project" value="TreeGrafter"/>
</dbReference>
<keyword evidence="4" id="KW-0597">Phosphoprotein</keyword>
<proteinExistence type="inferred from homology"/>
<feature type="signal peptide" evidence="13">
    <location>
        <begin position="1"/>
        <end position="19"/>
    </location>
</feature>
<dbReference type="GO" id="GO:0071479">
    <property type="term" value="P:cellular response to ionizing radiation"/>
    <property type="evidence" value="ECO:0007669"/>
    <property type="project" value="TreeGrafter"/>
</dbReference>
<evidence type="ECO:0000256" key="1">
    <source>
        <dbReference type="ARBA" id="ARBA00000493"/>
    </source>
</evidence>
<evidence type="ECO:0000256" key="9">
    <source>
        <dbReference type="ARBA" id="ARBA00023242"/>
    </source>
</evidence>
<feature type="compositionally biased region" description="Polar residues" evidence="12">
    <location>
        <begin position="362"/>
        <end position="371"/>
    </location>
</feature>
<evidence type="ECO:0000256" key="8">
    <source>
        <dbReference type="ARBA" id="ARBA00022839"/>
    </source>
</evidence>
<dbReference type="GO" id="GO:0008311">
    <property type="term" value="F:double-stranded DNA 3'-5' DNA exonuclease activity"/>
    <property type="evidence" value="ECO:0007669"/>
    <property type="project" value="UniProtKB-EC"/>
</dbReference>
<dbReference type="GO" id="GO:0006281">
    <property type="term" value="P:DNA repair"/>
    <property type="evidence" value="ECO:0007669"/>
    <property type="project" value="UniProtKB-UniRule"/>
</dbReference>
<evidence type="ECO:0000256" key="2">
    <source>
        <dbReference type="ARBA" id="ARBA00004123"/>
    </source>
</evidence>
<reference evidence="14" key="1">
    <citation type="submission" date="2017-07" db="EMBL/GenBank/DDBJ databases">
        <authorList>
            <person name="Mikheyev A."/>
            <person name="Grau M."/>
        </authorList>
    </citation>
    <scope>NUCLEOTIDE SEQUENCE</scope>
    <source>
        <tissue evidence="14">Venom_gland</tissue>
    </source>
</reference>
<sequence length="383" mass="42864">MRFHFIHFFVFFYPCAALGKAVHALSRIGDEIYIEPLEEGLSLRAINTSRSAYACFLFTSLFFQHYQAGESRSDSDAGAVRCKVLMKSFLAVFRSIPALEKSVEKCLMSLTPKTNRFQVQLHCKYGVVKTHDLPFQECELLQAVYDKTQYAHLLRASPRLLADAVVHFPLNLAEVTLGANPNGKVVTLRSYLEEETEPSRMMVTEMCLSEDEFQAFDIKQEIQVTFCLKEFRGFLSFAESSNLSLDIHFDIPGRPAIFTVEDPVLELQLVLATLSESESHLPASTHKPVAPAGDFTDDIDTYMIAMETTCDETEPSPSSAFATRHPSSETKESDSENEDTVLGTPPQKKFRSLFFGSILSESQARTHSFASQDILAEDSEGDS</sequence>
<dbReference type="AlphaFoldDB" id="A0A2D4Q5U1"/>
<accession>A0A2D4Q5U1</accession>
<dbReference type="PANTHER" id="PTHR15237">
    <property type="entry name" value="DNA REPAIR PROTEIN RAD9"/>
    <property type="match status" value="1"/>
</dbReference>
<feature type="chain" id="PRO_5013575376" description="Cell cycle checkpoint control protein" evidence="13">
    <location>
        <begin position="20"/>
        <end position="383"/>
    </location>
</feature>
<dbReference type="InterPro" id="IPR026584">
    <property type="entry name" value="Rad9"/>
</dbReference>
<keyword evidence="5" id="KW-0540">Nuclease</keyword>